<dbReference type="PRINTS" id="PR00463">
    <property type="entry name" value="EP450I"/>
</dbReference>
<keyword evidence="5 6" id="KW-0349">Heme</keyword>
<dbReference type="SUPFAM" id="SSF48264">
    <property type="entry name" value="Cytochrome P450"/>
    <property type="match status" value="1"/>
</dbReference>
<comment type="cofactor">
    <cofactor evidence="5">
        <name>heme</name>
        <dbReference type="ChEBI" id="CHEBI:30413"/>
    </cofactor>
</comment>
<sequence>MPDTNNFTISRALHEFIARTQSPIPQEFWSLLICAVIFALISRRCILYFTSELPPFGSGLKQLPGPRSTLPYIGRVHDVDRMHPWTAMHRFSKEYDGLFALTLGGETHIWIAREDVAQDLLCKHASISSSRADLGAYPNVTQGHKYLPLLGYTDTFLRQRKFAHIMMTQNIRDKYHGYLGLEVKRLMHELLAQPKDFYDLTYLFCARVSARLAYGSVNSAPDHVANANAFIHQLGPSGPKTNLIPFLRYFPEWLVPDKRSVRLRQEKEAIIWTQLFEKTKGLNTTGDQTKSYVSASLCAKDRGENDLLFSNEDEAIYAVGMLCIVGIFTIAGPAILFIMAMVLHPDWQTKVRAEVDKVVGEELLDLKHCPDLPLLRAAIKECIRWKSTVPLGVPRLLTDNYVFDGFHFPKGAVVHILDIAMSQDTQRYDDPSTYNPGRWVDPSSPNFKEPLSQYPRLKGHHIFGRGKRACPGQDLAEAELFVFCGNLIKFFEVGVVLDGEGRAKHPDPERWTTDVIGGPLPFECDVRARDERRGEMVEEMFRKAFA</sequence>
<feature type="binding site" description="axial binding residue" evidence="5">
    <location>
        <position position="470"/>
    </location>
    <ligand>
        <name>heme</name>
        <dbReference type="ChEBI" id="CHEBI:30413"/>
    </ligand>
    <ligandPart>
        <name>Fe</name>
        <dbReference type="ChEBI" id="CHEBI:18248"/>
    </ligandPart>
</feature>
<dbReference type="InterPro" id="IPR017972">
    <property type="entry name" value="Cyt_P450_CS"/>
</dbReference>
<gene>
    <name evidence="8" type="ORF">T440DRAFT_403885</name>
</gene>
<dbReference type="OrthoDB" id="1470350at2759"/>
<comment type="similarity">
    <text evidence="1 6">Belongs to the cytochrome P450 family.</text>
</comment>
<evidence type="ECO:0000256" key="6">
    <source>
        <dbReference type="RuleBase" id="RU000461"/>
    </source>
</evidence>
<keyword evidence="3 6" id="KW-0560">Oxidoreductase</keyword>
<accession>A0A6A7AW79</accession>
<dbReference type="InterPro" id="IPR001128">
    <property type="entry name" value="Cyt_P450"/>
</dbReference>
<dbReference type="GO" id="GO:0005506">
    <property type="term" value="F:iron ion binding"/>
    <property type="evidence" value="ECO:0007669"/>
    <property type="project" value="InterPro"/>
</dbReference>
<dbReference type="GO" id="GO:0020037">
    <property type="term" value="F:heme binding"/>
    <property type="evidence" value="ECO:0007669"/>
    <property type="project" value="InterPro"/>
</dbReference>
<keyword evidence="6" id="KW-0503">Monooxygenase</keyword>
<keyword evidence="7" id="KW-1133">Transmembrane helix</keyword>
<protein>
    <submittedName>
        <fullName evidence="8">Cytochrome P450 oxidoreductase</fullName>
    </submittedName>
</protein>
<dbReference type="PANTHER" id="PTHR46300">
    <property type="entry name" value="P450, PUTATIVE (EUROFUNG)-RELATED-RELATED"/>
    <property type="match status" value="1"/>
</dbReference>
<dbReference type="AlphaFoldDB" id="A0A6A7AW79"/>
<evidence type="ECO:0000313" key="9">
    <source>
        <dbReference type="Proteomes" id="UP000799423"/>
    </source>
</evidence>
<evidence type="ECO:0000256" key="4">
    <source>
        <dbReference type="ARBA" id="ARBA00023004"/>
    </source>
</evidence>
<evidence type="ECO:0000256" key="7">
    <source>
        <dbReference type="SAM" id="Phobius"/>
    </source>
</evidence>
<dbReference type="GO" id="GO:0004497">
    <property type="term" value="F:monooxygenase activity"/>
    <property type="evidence" value="ECO:0007669"/>
    <property type="project" value="UniProtKB-KW"/>
</dbReference>
<dbReference type="Gene3D" id="1.10.630.10">
    <property type="entry name" value="Cytochrome P450"/>
    <property type="match status" value="1"/>
</dbReference>
<keyword evidence="4 5" id="KW-0408">Iron</keyword>
<dbReference type="InterPro" id="IPR036396">
    <property type="entry name" value="Cyt_P450_sf"/>
</dbReference>
<evidence type="ECO:0000313" key="8">
    <source>
        <dbReference type="EMBL" id="KAF2847322.1"/>
    </source>
</evidence>
<evidence type="ECO:0000256" key="3">
    <source>
        <dbReference type="ARBA" id="ARBA00023002"/>
    </source>
</evidence>
<reference evidence="8" key="1">
    <citation type="submission" date="2020-01" db="EMBL/GenBank/DDBJ databases">
        <authorList>
            <consortium name="DOE Joint Genome Institute"/>
            <person name="Haridas S."/>
            <person name="Albert R."/>
            <person name="Binder M."/>
            <person name="Bloem J."/>
            <person name="Labutti K."/>
            <person name="Salamov A."/>
            <person name="Andreopoulos B."/>
            <person name="Baker S.E."/>
            <person name="Barry K."/>
            <person name="Bills G."/>
            <person name="Bluhm B.H."/>
            <person name="Cannon C."/>
            <person name="Castanera R."/>
            <person name="Culley D.E."/>
            <person name="Daum C."/>
            <person name="Ezra D."/>
            <person name="Gonzalez J.B."/>
            <person name="Henrissat B."/>
            <person name="Kuo A."/>
            <person name="Liang C."/>
            <person name="Lipzen A."/>
            <person name="Lutzoni F."/>
            <person name="Magnuson J."/>
            <person name="Mondo S."/>
            <person name="Nolan M."/>
            <person name="Ohm R."/>
            <person name="Pangilinan J."/>
            <person name="Park H.-J."/>
            <person name="Ramirez L."/>
            <person name="Alfaro M."/>
            <person name="Sun H."/>
            <person name="Tritt A."/>
            <person name="Yoshinaga Y."/>
            <person name="Zwiers L.-H."/>
            <person name="Turgeon B.G."/>
            <person name="Goodwin S.B."/>
            <person name="Spatafora J.W."/>
            <person name="Crous P.W."/>
            <person name="Grigoriev I.V."/>
        </authorList>
    </citation>
    <scope>NUCLEOTIDE SEQUENCE</scope>
    <source>
        <strain evidence="8">IPT5</strain>
    </source>
</reference>
<dbReference type="EMBL" id="MU006327">
    <property type="protein sequence ID" value="KAF2847322.1"/>
    <property type="molecule type" value="Genomic_DNA"/>
</dbReference>
<dbReference type="PANTHER" id="PTHR46300:SF8">
    <property type="entry name" value="CYTOCHROME P450 2E1"/>
    <property type="match status" value="1"/>
</dbReference>
<organism evidence="8 9">
    <name type="scientific">Plenodomus tracheiphilus IPT5</name>
    <dbReference type="NCBI Taxonomy" id="1408161"/>
    <lineage>
        <taxon>Eukaryota</taxon>
        <taxon>Fungi</taxon>
        <taxon>Dikarya</taxon>
        <taxon>Ascomycota</taxon>
        <taxon>Pezizomycotina</taxon>
        <taxon>Dothideomycetes</taxon>
        <taxon>Pleosporomycetidae</taxon>
        <taxon>Pleosporales</taxon>
        <taxon>Pleosporineae</taxon>
        <taxon>Leptosphaeriaceae</taxon>
        <taxon>Plenodomus</taxon>
    </lineage>
</organism>
<evidence type="ECO:0000256" key="2">
    <source>
        <dbReference type="ARBA" id="ARBA00022723"/>
    </source>
</evidence>
<dbReference type="InterPro" id="IPR002401">
    <property type="entry name" value="Cyt_P450_E_grp-I"/>
</dbReference>
<evidence type="ECO:0000256" key="5">
    <source>
        <dbReference type="PIRSR" id="PIRSR602401-1"/>
    </source>
</evidence>
<feature type="transmembrane region" description="Helical" evidence="7">
    <location>
        <begin position="315"/>
        <end position="343"/>
    </location>
</feature>
<dbReference type="PROSITE" id="PS00086">
    <property type="entry name" value="CYTOCHROME_P450"/>
    <property type="match status" value="1"/>
</dbReference>
<keyword evidence="7" id="KW-0472">Membrane</keyword>
<dbReference type="Proteomes" id="UP000799423">
    <property type="component" value="Unassembled WGS sequence"/>
</dbReference>
<name>A0A6A7AW79_9PLEO</name>
<proteinExistence type="inferred from homology"/>
<evidence type="ECO:0000256" key="1">
    <source>
        <dbReference type="ARBA" id="ARBA00010617"/>
    </source>
</evidence>
<dbReference type="GO" id="GO:0016705">
    <property type="term" value="F:oxidoreductase activity, acting on paired donors, with incorporation or reduction of molecular oxygen"/>
    <property type="evidence" value="ECO:0007669"/>
    <property type="project" value="InterPro"/>
</dbReference>
<dbReference type="PRINTS" id="PR00385">
    <property type="entry name" value="P450"/>
</dbReference>
<keyword evidence="9" id="KW-1185">Reference proteome</keyword>
<dbReference type="InterPro" id="IPR050364">
    <property type="entry name" value="Cytochrome_P450_fung"/>
</dbReference>
<keyword evidence="2 5" id="KW-0479">Metal-binding</keyword>
<dbReference type="Pfam" id="PF00067">
    <property type="entry name" value="p450"/>
    <property type="match status" value="1"/>
</dbReference>
<keyword evidence="7" id="KW-0812">Transmembrane</keyword>